<keyword evidence="2 5" id="KW-0812">Transmembrane</keyword>
<feature type="transmembrane region" description="Helical" evidence="5">
    <location>
        <begin position="80"/>
        <end position="100"/>
    </location>
</feature>
<comment type="similarity">
    <text evidence="5">Belongs to the YciB family.</text>
</comment>
<dbReference type="EMBL" id="JAAVXB010000004">
    <property type="protein sequence ID" value="NKF22661.1"/>
    <property type="molecule type" value="Genomic_DNA"/>
</dbReference>
<comment type="subcellular location">
    <subcellularLocation>
        <location evidence="5">Cell inner membrane</location>
        <topology evidence="5">Multi-pass membrane protein</topology>
    </subcellularLocation>
</comment>
<keyword evidence="1 5" id="KW-1003">Cell membrane</keyword>
<comment type="function">
    <text evidence="5">Plays a role in cell envelope biogenesis, maintenance of cell envelope integrity and membrane homeostasis.</text>
</comment>
<dbReference type="PANTHER" id="PTHR36917">
    <property type="entry name" value="INTRACELLULAR SEPTATION PROTEIN A-RELATED"/>
    <property type="match status" value="1"/>
</dbReference>
<evidence type="ECO:0000256" key="2">
    <source>
        <dbReference type="ARBA" id="ARBA00022692"/>
    </source>
</evidence>
<evidence type="ECO:0000256" key="4">
    <source>
        <dbReference type="ARBA" id="ARBA00023136"/>
    </source>
</evidence>
<name>A0A969W8I8_9GAMM</name>
<sequence length="175" mass="20287">MNTLIDLFPAIAFFVAWKFYGVYVATAVLIVTMFALVAWYWFREHRIHKMHLFTALVAAVLGGITLYVHDARFIKFKPTVIYAVFALVLAGSQFIGDTVLMKRLGHKTIELPDPIWRRINIAWALFFAFSAVLNYVIAFHFSEAVWVNFKVYGFTVLMLIFMLGHLPFIKRYLPE</sequence>
<evidence type="ECO:0000313" key="6">
    <source>
        <dbReference type="EMBL" id="NKF22661.1"/>
    </source>
</evidence>
<evidence type="ECO:0000256" key="5">
    <source>
        <dbReference type="HAMAP-Rule" id="MF_00189"/>
    </source>
</evidence>
<keyword evidence="4 5" id="KW-0472">Membrane</keyword>
<keyword evidence="5" id="KW-0997">Cell inner membrane</keyword>
<comment type="caution">
    <text evidence="6">The sequence shown here is derived from an EMBL/GenBank/DDBJ whole genome shotgun (WGS) entry which is preliminary data.</text>
</comment>
<keyword evidence="7" id="KW-1185">Reference proteome</keyword>
<dbReference type="PANTHER" id="PTHR36917:SF1">
    <property type="entry name" value="INNER MEMBRANE-SPANNING PROTEIN YCIB"/>
    <property type="match status" value="1"/>
</dbReference>
<feature type="transmembrane region" description="Helical" evidence="5">
    <location>
        <begin position="20"/>
        <end position="42"/>
    </location>
</feature>
<dbReference type="RefSeq" id="WP_168147900.1">
    <property type="nucleotide sequence ID" value="NZ_JAAVXB010000004.1"/>
</dbReference>
<dbReference type="HAMAP" id="MF_00189">
    <property type="entry name" value="YciB"/>
    <property type="match status" value="1"/>
</dbReference>
<feature type="transmembrane region" description="Helical" evidence="5">
    <location>
        <begin position="121"/>
        <end position="139"/>
    </location>
</feature>
<dbReference type="NCBIfam" id="NF001325">
    <property type="entry name" value="PRK00259.1-3"/>
    <property type="match status" value="1"/>
</dbReference>
<keyword evidence="3 5" id="KW-1133">Transmembrane helix</keyword>
<gene>
    <name evidence="5" type="primary">yciB</name>
    <name evidence="6" type="ORF">G7Y82_10055</name>
</gene>
<dbReference type="InterPro" id="IPR006008">
    <property type="entry name" value="YciB"/>
</dbReference>
<dbReference type="Proteomes" id="UP000653472">
    <property type="component" value="Unassembled WGS sequence"/>
</dbReference>
<dbReference type="GO" id="GO:0005886">
    <property type="term" value="C:plasma membrane"/>
    <property type="evidence" value="ECO:0007669"/>
    <property type="project" value="UniProtKB-SubCell"/>
</dbReference>
<reference evidence="6" key="1">
    <citation type="submission" date="2020-03" db="EMBL/GenBank/DDBJ databases">
        <title>Solimonas marina sp. nov., isolated from deep seawater of the Pacific Ocean.</title>
        <authorList>
            <person name="Liu X."/>
            <person name="Lai Q."/>
            <person name="Sun F."/>
            <person name="Gai Y."/>
            <person name="Li G."/>
            <person name="Shao Z."/>
        </authorList>
    </citation>
    <scope>NUCLEOTIDE SEQUENCE</scope>
    <source>
        <strain evidence="6">C16B3</strain>
    </source>
</reference>
<feature type="transmembrane region" description="Helical" evidence="5">
    <location>
        <begin position="49"/>
        <end position="68"/>
    </location>
</feature>
<dbReference type="NCBIfam" id="TIGR00997">
    <property type="entry name" value="ispZ"/>
    <property type="match status" value="1"/>
</dbReference>
<accession>A0A969W8I8</accession>
<feature type="transmembrane region" description="Helical" evidence="5">
    <location>
        <begin position="151"/>
        <end position="169"/>
    </location>
</feature>
<protein>
    <recommendedName>
        <fullName evidence="5">Inner membrane-spanning protein YciB</fullName>
    </recommendedName>
</protein>
<organism evidence="6 7">
    <name type="scientific">Solimonas marina</name>
    <dbReference type="NCBI Taxonomy" id="2714601"/>
    <lineage>
        <taxon>Bacteria</taxon>
        <taxon>Pseudomonadati</taxon>
        <taxon>Pseudomonadota</taxon>
        <taxon>Gammaproteobacteria</taxon>
        <taxon>Nevskiales</taxon>
        <taxon>Nevskiaceae</taxon>
        <taxon>Solimonas</taxon>
    </lineage>
</organism>
<evidence type="ECO:0000256" key="3">
    <source>
        <dbReference type="ARBA" id="ARBA00022989"/>
    </source>
</evidence>
<evidence type="ECO:0000256" key="1">
    <source>
        <dbReference type="ARBA" id="ARBA00022475"/>
    </source>
</evidence>
<proteinExistence type="inferred from homology"/>
<evidence type="ECO:0000313" key="7">
    <source>
        <dbReference type="Proteomes" id="UP000653472"/>
    </source>
</evidence>
<dbReference type="Pfam" id="PF04279">
    <property type="entry name" value="IspA"/>
    <property type="match status" value="1"/>
</dbReference>
<dbReference type="AlphaFoldDB" id="A0A969W8I8"/>